<evidence type="ECO:0000313" key="2">
    <source>
        <dbReference type="Proteomes" id="UP001141619"/>
    </source>
</evidence>
<dbReference type="InterPro" id="IPR052552">
    <property type="entry name" value="YeaO-like"/>
</dbReference>
<proteinExistence type="predicted"/>
<protein>
    <submittedName>
        <fullName evidence="1">DUF488 family protein</fullName>
    </submittedName>
</protein>
<dbReference type="Pfam" id="PF22752">
    <property type="entry name" value="DUF488-N3i"/>
    <property type="match status" value="1"/>
</dbReference>
<comment type="caution">
    <text evidence="1">The sequence shown here is derived from an EMBL/GenBank/DDBJ whole genome shotgun (WGS) entry which is preliminary data.</text>
</comment>
<keyword evidence="2" id="KW-1185">Reference proteome</keyword>
<reference evidence="1" key="1">
    <citation type="submission" date="2022-08" db="EMBL/GenBank/DDBJ databases">
        <authorList>
            <person name="Vandamme P."/>
            <person name="Hettiarachchi A."/>
            <person name="Peeters C."/>
            <person name="Cnockaert M."/>
            <person name="Carlier A."/>
        </authorList>
    </citation>
    <scope>NUCLEOTIDE SEQUENCE</scope>
    <source>
        <strain evidence="1">LMG 31809</strain>
    </source>
</reference>
<sequence length="120" mass="14125">MTAKLKIHLKRAYEAPDPTDGRRYLVERLWPRGISRDKAALDGWLKDISPSPDLRKWYHEDKDNRWDGFCERYRAELDSHVAELRKLRAEAAKTVVTFVYGASDHDHNSARLLRDYLETL</sequence>
<evidence type="ECO:0000313" key="1">
    <source>
        <dbReference type="EMBL" id="MDA5194225.1"/>
    </source>
</evidence>
<name>A0A9X3TYD8_9PROT</name>
<dbReference type="PANTHER" id="PTHR36849">
    <property type="entry name" value="CYTOPLASMIC PROTEIN-RELATED"/>
    <property type="match status" value="1"/>
</dbReference>
<gene>
    <name evidence="1" type="ORF">NYP16_09710</name>
</gene>
<organism evidence="1 2">
    <name type="scientific">Govanella unica</name>
    <dbReference type="NCBI Taxonomy" id="2975056"/>
    <lineage>
        <taxon>Bacteria</taxon>
        <taxon>Pseudomonadati</taxon>
        <taxon>Pseudomonadota</taxon>
        <taxon>Alphaproteobacteria</taxon>
        <taxon>Emcibacterales</taxon>
        <taxon>Govanellaceae</taxon>
        <taxon>Govanella</taxon>
    </lineage>
</organism>
<dbReference type="EMBL" id="JANWOI010000003">
    <property type="protein sequence ID" value="MDA5194225.1"/>
    <property type="molecule type" value="Genomic_DNA"/>
</dbReference>
<dbReference type="Proteomes" id="UP001141619">
    <property type="component" value="Unassembled WGS sequence"/>
</dbReference>
<accession>A0A9X3TYD8</accession>
<dbReference type="AlphaFoldDB" id="A0A9X3TYD8"/>
<dbReference type="RefSeq" id="WP_274943929.1">
    <property type="nucleotide sequence ID" value="NZ_JANWOI010000003.1"/>
</dbReference>
<reference evidence="1" key="2">
    <citation type="journal article" date="2023" name="Syst. Appl. Microbiol.">
        <title>Govania unica gen. nov., sp. nov., a rare biosphere bacterium that represents a novel family in the class Alphaproteobacteria.</title>
        <authorList>
            <person name="Vandamme P."/>
            <person name="Peeters C."/>
            <person name="Hettiarachchi A."/>
            <person name="Cnockaert M."/>
            <person name="Carlier A."/>
        </authorList>
    </citation>
    <scope>NUCLEOTIDE SEQUENCE</scope>
    <source>
        <strain evidence="1">LMG 31809</strain>
    </source>
</reference>
<dbReference type="PANTHER" id="PTHR36849:SF1">
    <property type="entry name" value="CYTOPLASMIC PROTEIN"/>
    <property type="match status" value="1"/>
</dbReference>